<evidence type="ECO:0000313" key="2">
    <source>
        <dbReference type="EMBL" id="QDT31124.1"/>
    </source>
</evidence>
<dbReference type="Gene3D" id="3.60.15.10">
    <property type="entry name" value="Ribonuclease Z/Hydroxyacylglutathione hydrolase-like"/>
    <property type="match status" value="1"/>
</dbReference>
<feature type="domain" description="Metallo-beta-lactamase" evidence="1">
    <location>
        <begin position="64"/>
        <end position="251"/>
    </location>
</feature>
<dbReference type="EC" id="3.1.2.6" evidence="2"/>
<evidence type="ECO:0000259" key="1">
    <source>
        <dbReference type="SMART" id="SM00849"/>
    </source>
</evidence>
<dbReference type="KEGG" id="tpol:Mal48_03550"/>
<protein>
    <submittedName>
        <fullName evidence="2">Hydroxyacylglutathione hydrolase</fullName>
        <ecNumber evidence="2">3.1.2.6</ecNumber>
    </submittedName>
</protein>
<proteinExistence type="predicted"/>
<dbReference type="InterPro" id="IPR050662">
    <property type="entry name" value="Sec-metab_biosynth-thioest"/>
</dbReference>
<dbReference type="PANTHER" id="PTHR23131:SF0">
    <property type="entry name" value="ENDORIBONUCLEASE LACTB2"/>
    <property type="match status" value="1"/>
</dbReference>
<dbReference type="InterPro" id="IPR036866">
    <property type="entry name" value="RibonucZ/Hydroxyglut_hydro"/>
</dbReference>
<dbReference type="PANTHER" id="PTHR23131">
    <property type="entry name" value="ENDORIBONUCLEASE LACTB2"/>
    <property type="match status" value="1"/>
</dbReference>
<reference evidence="2 3" key="1">
    <citation type="submission" date="2019-02" db="EMBL/GenBank/DDBJ databases">
        <title>Deep-cultivation of Planctomycetes and their phenomic and genomic characterization uncovers novel biology.</title>
        <authorList>
            <person name="Wiegand S."/>
            <person name="Jogler M."/>
            <person name="Boedeker C."/>
            <person name="Pinto D."/>
            <person name="Vollmers J."/>
            <person name="Rivas-Marin E."/>
            <person name="Kohn T."/>
            <person name="Peeters S.H."/>
            <person name="Heuer A."/>
            <person name="Rast P."/>
            <person name="Oberbeckmann S."/>
            <person name="Bunk B."/>
            <person name="Jeske O."/>
            <person name="Meyerdierks A."/>
            <person name="Storesund J.E."/>
            <person name="Kallscheuer N."/>
            <person name="Luecker S."/>
            <person name="Lage O.M."/>
            <person name="Pohl T."/>
            <person name="Merkel B.J."/>
            <person name="Hornburger P."/>
            <person name="Mueller R.-W."/>
            <person name="Bruemmer F."/>
            <person name="Labrenz M."/>
            <person name="Spormann A.M."/>
            <person name="Op den Camp H."/>
            <person name="Overmann J."/>
            <person name="Amann R."/>
            <person name="Jetten M.S.M."/>
            <person name="Mascher T."/>
            <person name="Medema M.H."/>
            <person name="Devos D.P."/>
            <person name="Kaster A.-K."/>
            <person name="Ovreas L."/>
            <person name="Rohde M."/>
            <person name="Galperin M.Y."/>
            <person name="Jogler C."/>
        </authorList>
    </citation>
    <scope>NUCLEOTIDE SEQUENCE [LARGE SCALE GENOMIC DNA]</scope>
    <source>
        <strain evidence="2 3">Mal48</strain>
    </source>
</reference>
<dbReference type="EMBL" id="CP036267">
    <property type="protein sequence ID" value="QDT31124.1"/>
    <property type="molecule type" value="Genomic_DNA"/>
</dbReference>
<dbReference type="AlphaFoldDB" id="A0A517QHL2"/>
<dbReference type="Proteomes" id="UP000315724">
    <property type="component" value="Chromosome"/>
</dbReference>
<evidence type="ECO:0000313" key="3">
    <source>
        <dbReference type="Proteomes" id="UP000315724"/>
    </source>
</evidence>
<organism evidence="2 3">
    <name type="scientific">Thalassoglobus polymorphus</name>
    <dbReference type="NCBI Taxonomy" id="2527994"/>
    <lineage>
        <taxon>Bacteria</taxon>
        <taxon>Pseudomonadati</taxon>
        <taxon>Planctomycetota</taxon>
        <taxon>Planctomycetia</taxon>
        <taxon>Planctomycetales</taxon>
        <taxon>Planctomycetaceae</taxon>
        <taxon>Thalassoglobus</taxon>
    </lineage>
</organism>
<keyword evidence="2" id="KW-0378">Hydrolase</keyword>
<name>A0A517QHL2_9PLAN</name>
<accession>A0A517QHL2</accession>
<dbReference type="InterPro" id="IPR001279">
    <property type="entry name" value="Metallo-B-lactamas"/>
</dbReference>
<dbReference type="GO" id="GO:0004416">
    <property type="term" value="F:hydroxyacylglutathione hydrolase activity"/>
    <property type="evidence" value="ECO:0007669"/>
    <property type="project" value="UniProtKB-EC"/>
</dbReference>
<keyword evidence="3" id="KW-1185">Reference proteome</keyword>
<dbReference type="SUPFAM" id="SSF56281">
    <property type="entry name" value="Metallo-hydrolase/oxidoreductase"/>
    <property type="match status" value="1"/>
</dbReference>
<gene>
    <name evidence="2" type="primary">gloB_2</name>
    <name evidence="2" type="ORF">Mal48_03550</name>
</gene>
<dbReference type="Pfam" id="PF00753">
    <property type="entry name" value="Lactamase_B"/>
    <property type="match status" value="1"/>
</dbReference>
<sequence>MRFEQAGTLVGLQLTQSRMTFWKRWTTTTTTISDSSRKSQSMLARRELFPNVIEMNYQARRQLGCCVYLVFDQNEWGLIDIGYEDTFHDIIEMIRQMDFPLSQCKYLVATHADVDHVQGLKLAKDLMPDAKVLAHPQAAKLLSEGDRIMTYAEITAQGISIDLPTVETDQTINEGDVLEIGNLKLDVWHTPGHAPAQLAFRMGNLLLSGDNIYRDGCVGNIDAHHGSDIPAFIRSLTRIKESDVEWLLPSHGPSFKKDNKQLQETIDRLEKYQHMADFGTCAVDWPLLDEWDEELARG</sequence>
<dbReference type="SMART" id="SM00849">
    <property type="entry name" value="Lactamase_B"/>
    <property type="match status" value="1"/>
</dbReference>